<dbReference type="AlphaFoldDB" id="A0AAV7JSI6"/>
<sequence>MTYSGVNRSTSGLTAEDNYYGEGQEAYQSELRQSSISPEVSEFLYNLLEQILFTTQEEVQDKQRKGELSRLYDNYFYLSDKYYQLYRWPTVEEVSRHLNIDSEIEGWQISIFRRLYSELFIRHSLELSESKAPAPFSYSDYCDSMDIYLGLFNLLLNECKEPLNFDLPSQWIWDIINGFLKHHESFLIWRSQVKKRSLKERQLLRDSDNLWTVELVLNALNTLIKFSNINEQLEAYHKTKDPEAAKEAGNKYGRQPLYRNLGYFSLFALLKLHTQLGDFHEGLLSVKNIRITHQTLTRMTIPLSAINLVYNMGFCYFMMRRYLDVIRVFSEITQLTQSWSLGQGSISGEQIMKIQVELIVNKCNKILAFITPLIPQNFDDKTTKSLSRITTLNEAISTFRLEELRDYFYQCCPQFLPTTTPDYDNLVDQSESCVEHQWEVFLSDYIPQMFIPRVRGYLKFYASLPLSKLAEFLASEYAEFSQEQVEKYMIPNDIERLRSFLMCYKHKMYSPVWMGDSPLEGMHRSANDLEFYLDGDMIHIVERKKRDQTYEESFVDEILKLRDLRSQIIKPNQSFHQAQY</sequence>
<accession>A0AAV7JSI6</accession>
<dbReference type="PANTHER" id="PTHR13242:SF0">
    <property type="entry name" value="EUKARYOTIC TRANSLATION INITIATION FACTOR 3 SUBUNIT L"/>
    <property type="match status" value="1"/>
</dbReference>
<protein>
    <submittedName>
        <fullName evidence="4">Eukaryotic translation initiation factor 3 subunit L-like</fullName>
    </submittedName>
</protein>
<gene>
    <name evidence="4" type="ORF">LOD99_5067</name>
</gene>
<comment type="caution">
    <text evidence="4">The sequence shown here is derived from an EMBL/GenBank/DDBJ whole genome shotgun (WGS) entry which is preliminary data.</text>
</comment>
<keyword evidence="5" id="KW-1185">Reference proteome</keyword>
<dbReference type="GO" id="GO:0005852">
    <property type="term" value="C:eukaryotic translation initiation factor 3 complex"/>
    <property type="evidence" value="ECO:0007669"/>
    <property type="project" value="InterPro"/>
</dbReference>
<evidence type="ECO:0000313" key="4">
    <source>
        <dbReference type="EMBL" id="KAI6651459.1"/>
    </source>
</evidence>
<proteinExistence type="predicted"/>
<keyword evidence="2 4" id="KW-0396">Initiation factor</keyword>
<dbReference type="Pfam" id="PF10255">
    <property type="entry name" value="Paf67"/>
    <property type="match status" value="1"/>
</dbReference>
<dbReference type="InterPro" id="IPR019382">
    <property type="entry name" value="eIF3l"/>
</dbReference>
<name>A0AAV7JSI6_9METZ</name>
<evidence type="ECO:0000256" key="2">
    <source>
        <dbReference type="ARBA" id="ARBA00022540"/>
    </source>
</evidence>
<dbReference type="EMBL" id="JAKMXF010000303">
    <property type="protein sequence ID" value="KAI6651459.1"/>
    <property type="molecule type" value="Genomic_DNA"/>
</dbReference>
<dbReference type="Proteomes" id="UP001165289">
    <property type="component" value="Unassembled WGS sequence"/>
</dbReference>
<dbReference type="GO" id="GO:0003743">
    <property type="term" value="F:translation initiation factor activity"/>
    <property type="evidence" value="ECO:0007669"/>
    <property type="project" value="UniProtKB-KW"/>
</dbReference>
<keyword evidence="1" id="KW-0963">Cytoplasm</keyword>
<organism evidence="4 5">
    <name type="scientific">Oopsacas minuta</name>
    <dbReference type="NCBI Taxonomy" id="111878"/>
    <lineage>
        <taxon>Eukaryota</taxon>
        <taxon>Metazoa</taxon>
        <taxon>Porifera</taxon>
        <taxon>Hexactinellida</taxon>
        <taxon>Hexasterophora</taxon>
        <taxon>Lyssacinosida</taxon>
        <taxon>Leucopsacidae</taxon>
        <taxon>Oopsacas</taxon>
    </lineage>
</organism>
<reference evidence="4 5" key="1">
    <citation type="journal article" date="2023" name="BMC Biol.">
        <title>The compact genome of the sponge Oopsacas minuta (Hexactinellida) is lacking key metazoan core genes.</title>
        <authorList>
            <person name="Santini S."/>
            <person name="Schenkelaars Q."/>
            <person name="Jourda C."/>
            <person name="Duchesne M."/>
            <person name="Belahbib H."/>
            <person name="Rocher C."/>
            <person name="Selva M."/>
            <person name="Riesgo A."/>
            <person name="Vervoort M."/>
            <person name="Leys S.P."/>
            <person name="Kodjabachian L."/>
            <person name="Le Bivic A."/>
            <person name="Borchiellini C."/>
            <person name="Claverie J.M."/>
            <person name="Renard E."/>
        </authorList>
    </citation>
    <scope>NUCLEOTIDE SEQUENCE [LARGE SCALE GENOMIC DNA]</scope>
    <source>
        <strain evidence="4">SPO-2</strain>
    </source>
</reference>
<keyword evidence="3" id="KW-0648">Protein biosynthesis</keyword>
<evidence type="ECO:0000256" key="1">
    <source>
        <dbReference type="ARBA" id="ARBA00022490"/>
    </source>
</evidence>
<evidence type="ECO:0000313" key="5">
    <source>
        <dbReference type="Proteomes" id="UP001165289"/>
    </source>
</evidence>
<dbReference type="PANTHER" id="PTHR13242">
    <property type="entry name" value="EUKARYOTIC TRANSLATION INITIATION FACTOR 3"/>
    <property type="match status" value="1"/>
</dbReference>
<evidence type="ECO:0000256" key="3">
    <source>
        <dbReference type="ARBA" id="ARBA00022917"/>
    </source>
</evidence>